<evidence type="ECO:0000313" key="6">
    <source>
        <dbReference type="EMBL" id="CAI5783207.1"/>
    </source>
</evidence>
<dbReference type="GO" id="GO:0071479">
    <property type="term" value="P:cellular response to ionizing radiation"/>
    <property type="evidence" value="ECO:0007669"/>
    <property type="project" value="TreeGrafter"/>
</dbReference>
<dbReference type="SUPFAM" id="SSF55979">
    <property type="entry name" value="DNA clamp"/>
    <property type="match status" value="1"/>
</dbReference>
<dbReference type="FunFam" id="3.70.10.10:FF:000008">
    <property type="entry name" value="Cell cycle checkpoint control protein"/>
    <property type="match status" value="1"/>
</dbReference>
<evidence type="ECO:0000256" key="3">
    <source>
        <dbReference type="ARBA" id="ARBA00066208"/>
    </source>
</evidence>
<dbReference type="GO" id="GO:0030896">
    <property type="term" value="C:checkpoint clamp complex"/>
    <property type="evidence" value="ECO:0007669"/>
    <property type="project" value="UniProtKB-UniRule"/>
</dbReference>
<gene>
    <name evidence="6" type="ORF">PODLI_1B026680</name>
</gene>
<dbReference type="GO" id="GO:0006281">
    <property type="term" value="P:DNA repair"/>
    <property type="evidence" value="ECO:0007669"/>
    <property type="project" value="UniProtKB-UniRule"/>
</dbReference>
<dbReference type="GO" id="GO:0000076">
    <property type="term" value="P:DNA replication checkpoint signaling"/>
    <property type="evidence" value="ECO:0007669"/>
    <property type="project" value="TreeGrafter"/>
</dbReference>
<organism evidence="6 7">
    <name type="scientific">Podarcis lilfordi</name>
    <name type="common">Lilford's wall lizard</name>
    <dbReference type="NCBI Taxonomy" id="74358"/>
    <lineage>
        <taxon>Eukaryota</taxon>
        <taxon>Metazoa</taxon>
        <taxon>Chordata</taxon>
        <taxon>Craniata</taxon>
        <taxon>Vertebrata</taxon>
        <taxon>Euteleostomi</taxon>
        <taxon>Lepidosauria</taxon>
        <taxon>Squamata</taxon>
        <taxon>Bifurcata</taxon>
        <taxon>Unidentata</taxon>
        <taxon>Episquamata</taxon>
        <taxon>Laterata</taxon>
        <taxon>Lacertibaenia</taxon>
        <taxon>Lacertidae</taxon>
        <taxon>Podarcis</taxon>
    </lineage>
</organism>
<keyword evidence="7" id="KW-1185">Reference proteome</keyword>
<sequence length="378" mass="42455">MKCGFGAAGVRVFGRAIHAIARISDEFWFDPTEKGLSLRSVNSSQSAYACVFFSSIFFHHYSCRNTPELGLNKNHTHLAYKLVIKAVLPIFRCLNTVERNIEKCNIYTNFNDCHVVFQLFCKHGVVKTHNLAFQECEPLQAVFAKHLCPNAMKIQSRQLSDILIHFPTCQNEVTVAVTPVKVCFKTYTDEEMDFAKAMHTEIHINPEEFEYFQVGVDTEVTFCLKELRGLLTFAEAITAPVSIHLDVSGKPVVFSIEDMLIEASFVLATLADTEGRTPSHESPLLSQCLKRNPALKRSNKDPIISSRNTSKTETTTATANGFTIMEEEAVPPDLDYKFHSLFFGAVSSKEQDITRVFHTLATASDTEDFSNEQLSPTF</sequence>
<dbReference type="Proteomes" id="UP001178461">
    <property type="component" value="Chromosome 8"/>
</dbReference>
<dbReference type="PANTHER" id="PTHR15237">
    <property type="entry name" value="DNA REPAIR PROTEIN RAD9"/>
    <property type="match status" value="1"/>
</dbReference>
<evidence type="ECO:0000256" key="4">
    <source>
        <dbReference type="PIRNR" id="PIRNR009303"/>
    </source>
</evidence>
<evidence type="ECO:0000256" key="5">
    <source>
        <dbReference type="SAM" id="MobiDB-lite"/>
    </source>
</evidence>
<dbReference type="CDD" id="cd00577">
    <property type="entry name" value="PCNA"/>
    <property type="match status" value="1"/>
</dbReference>
<feature type="region of interest" description="Disordered" evidence="5">
    <location>
        <begin position="298"/>
        <end position="319"/>
    </location>
</feature>
<dbReference type="InterPro" id="IPR026584">
    <property type="entry name" value="Rad9"/>
</dbReference>
<dbReference type="InterPro" id="IPR007268">
    <property type="entry name" value="Rad9/Ddc1"/>
</dbReference>
<dbReference type="PIRSF" id="PIRSF009303">
    <property type="entry name" value="Cell_cycle_RAD9"/>
    <property type="match status" value="1"/>
</dbReference>
<dbReference type="PANTHER" id="PTHR15237:SF2">
    <property type="entry name" value="CELL CYCLE CHECKPOINT CONTROL PROTEIN RAD9B"/>
    <property type="match status" value="1"/>
</dbReference>
<reference evidence="6" key="1">
    <citation type="submission" date="2022-12" db="EMBL/GenBank/DDBJ databases">
        <authorList>
            <person name="Alioto T."/>
            <person name="Alioto T."/>
            <person name="Gomez Garrido J."/>
        </authorList>
    </citation>
    <scope>NUCLEOTIDE SEQUENCE</scope>
</reference>
<keyword evidence="2" id="KW-0597">Phosphoprotein</keyword>
<evidence type="ECO:0000313" key="7">
    <source>
        <dbReference type="Proteomes" id="UP001178461"/>
    </source>
</evidence>
<name>A0AA35KTA4_9SAUR</name>
<dbReference type="AlphaFoldDB" id="A0AA35KTA4"/>
<evidence type="ECO:0000256" key="1">
    <source>
        <dbReference type="ARBA" id="ARBA00008494"/>
    </source>
</evidence>
<proteinExistence type="inferred from homology"/>
<evidence type="ECO:0000256" key="2">
    <source>
        <dbReference type="ARBA" id="ARBA00022553"/>
    </source>
</evidence>
<dbReference type="EMBL" id="OX395133">
    <property type="protein sequence ID" value="CAI5783207.1"/>
    <property type="molecule type" value="Genomic_DNA"/>
</dbReference>
<comment type="subunit">
    <text evidence="3">Interacts with HUS1, HUS1B, RAD1, RAD9A and RAD17.</text>
</comment>
<dbReference type="InterPro" id="IPR046938">
    <property type="entry name" value="DNA_clamp_sf"/>
</dbReference>
<comment type="similarity">
    <text evidence="1 4">Belongs to the rad9 family.</text>
</comment>
<dbReference type="GO" id="GO:0031573">
    <property type="term" value="P:mitotic intra-S DNA damage checkpoint signaling"/>
    <property type="evidence" value="ECO:0007669"/>
    <property type="project" value="TreeGrafter"/>
</dbReference>
<feature type="compositionally biased region" description="Low complexity" evidence="5">
    <location>
        <begin position="309"/>
        <end position="319"/>
    </location>
</feature>
<protein>
    <recommendedName>
        <fullName evidence="4">Cell cycle checkpoint control protein</fullName>
    </recommendedName>
</protein>
<dbReference type="Gene3D" id="3.70.10.10">
    <property type="match status" value="1"/>
</dbReference>
<dbReference type="Pfam" id="PF04139">
    <property type="entry name" value="Rad9"/>
    <property type="match status" value="1"/>
</dbReference>
<accession>A0AA35KTA4</accession>